<reference evidence="1 2" key="1">
    <citation type="submission" date="2013-11" db="EMBL/GenBank/DDBJ databases">
        <title>Genome sequencing of Stegodyphus mimosarum.</title>
        <authorList>
            <person name="Bechsgaard J."/>
        </authorList>
    </citation>
    <scope>NUCLEOTIDE SEQUENCE [LARGE SCALE GENOMIC DNA]</scope>
</reference>
<proteinExistence type="predicted"/>
<organism evidence="1 2">
    <name type="scientific">Stegodyphus mimosarum</name>
    <name type="common">African social velvet spider</name>
    <dbReference type="NCBI Taxonomy" id="407821"/>
    <lineage>
        <taxon>Eukaryota</taxon>
        <taxon>Metazoa</taxon>
        <taxon>Ecdysozoa</taxon>
        <taxon>Arthropoda</taxon>
        <taxon>Chelicerata</taxon>
        <taxon>Arachnida</taxon>
        <taxon>Araneae</taxon>
        <taxon>Araneomorphae</taxon>
        <taxon>Entelegynae</taxon>
        <taxon>Eresoidea</taxon>
        <taxon>Eresidae</taxon>
        <taxon>Stegodyphus</taxon>
    </lineage>
</organism>
<protein>
    <submittedName>
        <fullName evidence="1">Multidrug resistance-associated protein 9</fullName>
    </submittedName>
</protein>
<accession>A0A087T906</accession>
<dbReference type="AlphaFoldDB" id="A0A087T906"/>
<dbReference type="STRING" id="407821.A0A087T906"/>
<feature type="non-terminal residue" evidence="1">
    <location>
        <position position="139"/>
    </location>
</feature>
<dbReference type="Gene3D" id="3.40.50.300">
    <property type="entry name" value="P-loop containing nucleotide triphosphate hydrolases"/>
    <property type="match status" value="1"/>
</dbReference>
<dbReference type="EMBL" id="KK114049">
    <property type="protein sequence ID" value="KFM61595.1"/>
    <property type="molecule type" value="Genomic_DNA"/>
</dbReference>
<dbReference type="Proteomes" id="UP000054359">
    <property type="component" value="Unassembled WGS sequence"/>
</dbReference>
<evidence type="ECO:0000313" key="2">
    <source>
        <dbReference type="Proteomes" id="UP000054359"/>
    </source>
</evidence>
<dbReference type="SUPFAM" id="SSF52540">
    <property type="entry name" value="P-loop containing nucleoside triphosphate hydrolases"/>
    <property type="match status" value="1"/>
</dbReference>
<name>A0A087T906_STEMI</name>
<gene>
    <name evidence="1" type="ORF">X975_15484</name>
</gene>
<sequence length="139" mass="15038">MVNTIASHGIRTLPTCIRNIVNGMVAISRLQALLQLEEKENYTVVPNRLDIAINVSNATLTWEQMIPNISQKGLKSKKGEVNLIIAENEKNVPEEISPKTALVSTLQSETGLPPVLTDISFSLLKGKLIGVCGPYGSGK</sequence>
<keyword evidence="2" id="KW-1185">Reference proteome</keyword>
<dbReference type="InterPro" id="IPR027417">
    <property type="entry name" value="P-loop_NTPase"/>
</dbReference>
<evidence type="ECO:0000313" key="1">
    <source>
        <dbReference type="EMBL" id="KFM61595.1"/>
    </source>
</evidence>